<accession>A0ABY7WXG3</accession>
<sequence length="136" mass="15318">MPLYLSGKRYGVLYKDGTRYSGIWLNEVYYPLGSGYFFALPVDGEDGYYLSTHQEERKYLPVPEQGVSRTLFVGPAKQSFLLFCPDTEFTQPADPNVGGLYSLNHHYLIVATSGIYNGDTDFKMVDGSTRTFTMVP</sequence>
<evidence type="ECO:0000313" key="1">
    <source>
        <dbReference type="EMBL" id="WDF83647.1"/>
    </source>
</evidence>
<reference evidence="1 2" key="1">
    <citation type="submission" date="2023-02" db="EMBL/GenBank/DDBJ databases">
        <title>Genome sequence of Lacticaseibacillus sp. KACC 23028.</title>
        <authorList>
            <person name="Kim S."/>
            <person name="Heo J."/>
            <person name="Kwon S.-W."/>
        </authorList>
    </citation>
    <scope>NUCLEOTIDE SEQUENCE [LARGE SCALE GENOMIC DNA]</scope>
    <source>
        <strain evidence="1 2">KACC 23028</strain>
    </source>
</reference>
<keyword evidence="2" id="KW-1185">Reference proteome</keyword>
<name>A0ABY7WXG3_9LACO</name>
<organism evidence="1 2">
    <name type="scientific">Lacticaseibacillus pabuli</name>
    <dbReference type="NCBI Taxonomy" id="3025672"/>
    <lineage>
        <taxon>Bacteria</taxon>
        <taxon>Bacillati</taxon>
        <taxon>Bacillota</taxon>
        <taxon>Bacilli</taxon>
        <taxon>Lactobacillales</taxon>
        <taxon>Lactobacillaceae</taxon>
        <taxon>Lacticaseibacillus</taxon>
    </lineage>
</organism>
<dbReference type="EMBL" id="CP117884">
    <property type="protein sequence ID" value="WDF83647.1"/>
    <property type="molecule type" value="Genomic_DNA"/>
</dbReference>
<dbReference type="RefSeq" id="WP_274261939.1">
    <property type="nucleotide sequence ID" value="NZ_CP117884.1"/>
</dbReference>
<dbReference type="Proteomes" id="UP001220377">
    <property type="component" value="Chromosome"/>
</dbReference>
<evidence type="ECO:0000313" key="2">
    <source>
        <dbReference type="Proteomes" id="UP001220377"/>
    </source>
</evidence>
<protein>
    <submittedName>
        <fullName evidence="1">Uncharacterized protein</fullName>
    </submittedName>
</protein>
<proteinExistence type="predicted"/>
<gene>
    <name evidence="1" type="ORF">PQ472_05265</name>
</gene>